<dbReference type="AlphaFoldDB" id="A0A1H9GP66"/>
<proteinExistence type="predicted"/>
<sequence length="201" mass="23435">MDDFVLIANNCFGGEVYQRLGRPYNTPFIGLFVPGPDFVRLLADLDNYLAEPMTFPKGYVSRWRPSTAIYPLGILKDVEIHFVHYGSEEEALEKWCRRLERQKKMVDGSRFFFKICDRDGGTPAILREFHRLKLPNKISFGRQKIDSSDHVLIAENDQGVVPDGVVLYRVSHHYLDVLSWVRDKRRSLTLNSKIKWLLKIY</sequence>
<dbReference type="InParanoid" id="A0A1H9GP66"/>
<dbReference type="Pfam" id="PF08942">
    <property type="entry name" value="DUF1919"/>
    <property type="match status" value="1"/>
</dbReference>
<dbReference type="EMBL" id="FOFB01000011">
    <property type="protein sequence ID" value="SEQ51830.1"/>
    <property type="molecule type" value="Genomic_DNA"/>
</dbReference>
<dbReference type="RefSeq" id="WP_217642158.1">
    <property type="nucleotide sequence ID" value="NZ_FOFB01000011.1"/>
</dbReference>
<evidence type="ECO:0000313" key="2">
    <source>
        <dbReference type="Proteomes" id="UP000199021"/>
    </source>
</evidence>
<name>A0A1H9GP66_9BACT</name>
<gene>
    <name evidence="1" type="ORF">SAMN05444359_11144</name>
</gene>
<dbReference type="SUPFAM" id="SSF142795">
    <property type="entry name" value="CAC2185-like"/>
    <property type="match status" value="1"/>
</dbReference>
<protein>
    <recommendedName>
        <fullName evidence="3">DUF1919 domain-containing protein</fullName>
    </recommendedName>
</protein>
<organism evidence="1 2">
    <name type="scientific">Neolewinella agarilytica</name>
    <dbReference type="NCBI Taxonomy" id="478744"/>
    <lineage>
        <taxon>Bacteria</taxon>
        <taxon>Pseudomonadati</taxon>
        <taxon>Bacteroidota</taxon>
        <taxon>Saprospiria</taxon>
        <taxon>Saprospirales</taxon>
        <taxon>Lewinellaceae</taxon>
        <taxon>Neolewinella</taxon>
    </lineage>
</organism>
<evidence type="ECO:0000313" key="1">
    <source>
        <dbReference type="EMBL" id="SEQ51830.1"/>
    </source>
</evidence>
<dbReference type="STRING" id="478744.SAMN05444359_11144"/>
<dbReference type="Proteomes" id="UP000199021">
    <property type="component" value="Unassembled WGS sequence"/>
</dbReference>
<evidence type="ECO:0008006" key="3">
    <source>
        <dbReference type="Google" id="ProtNLM"/>
    </source>
</evidence>
<keyword evidence="2" id="KW-1185">Reference proteome</keyword>
<reference evidence="2" key="1">
    <citation type="submission" date="2016-10" db="EMBL/GenBank/DDBJ databases">
        <authorList>
            <person name="Varghese N."/>
            <person name="Submissions S."/>
        </authorList>
    </citation>
    <scope>NUCLEOTIDE SEQUENCE [LARGE SCALE GENOMIC DNA]</scope>
    <source>
        <strain evidence="2">DSM 24740</strain>
    </source>
</reference>
<dbReference type="InterPro" id="IPR015037">
    <property type="entry name" value="DUF1919"/>
</dbReference>
<accession>A0A1H9GP66</accession>
<dbReference type="InterPro" id="IPR037226">
    <property type="entry name" value="CAC2185-like_sf"/>
</dbReference>